<dbReference type="GO" id="GO:0090729">
    <property type="term" value="F:toxin activity"/>
    <property type="evidence" value="ECO:0007669"/>
    <property type="project" value="UniProtKB-KW"/>
</dbReference>
<evidence type="ECO:0000256" key="3">
    <source>
        <dbReference type="ARBA" id="ARBA00022723"/>
    </source>
</evidence>
<dbReference type="InterPro" id="IPR022907">
    <property type="entry name" value="VapC_family"/>
</dbReference>
<comment type="caution">
    <text evidence="7">The sequence shown here is derived from an EMBL/GenBank/DDBJ whole genome shotgun (WGS) entry which is preliminary data.</text>
</comment>
<feature type="domain" description="PIN" evidence="6">
    <location>
        <begin position="4"/>
        <end position="118"/>
    </location>
</feature>
<dbReference type="Pfam" id="PF01850">
    <property type="entry name" value="PIN"/>
    <property type="match status" value="1"/>
</dbReference>
<evidence type="ECO:0000313" key="7">
    <source>
        <dbReference type="EMBL" id="MBB4633338.1"/>
    </source>
</evidence>
<name>A0A7W7FA49_9SPHN</name>
<keyword evidence="3 5" id="KW-0479">Metal-binding</keyword>
<proteinExistence type="inferred from homology"/>
<feature type="binding site" evidence="5">
    <location>
        <position position="7"/>
    </location>
    <ligand>
        <name>Mg(2+)</name>
        <dbReference type="ChEBI" id="CHEBI:18420"/>
    </ligand>
</feature>
<comment type="function">
    <text evidence="5">Toxic component of a toxin-antitoxin (TA) system. An RNase.</text>
</comment>
<dbReference type="AlphaFoldDB" id="A0A7W7FA49"/>
<evidence type="ECO:0000256" key="4">
    <source>
        <dbReference type="ARBA" id="ARBA00022801"/>
    </source>
</evidence>
<evidence type="ECO:0000256" key="2">
    <source>
        <dbReference type="ARBA" id="ARBA00022722"/>
    </source>
</evidence>
<keyword evidence="1 5" id="KW-1277">Toxin-antitoxin system</keyword>
<protein>
    <recommendedName>
        <fullName evidence="5">Ribonuclease VapC</fullName>
        <shortName evidence="5">RNase VapC</shortName>
        <ecNumber evidence="5">3.1.-.-</ecNumber>
    </recommendedName>
    <alternativeName>
        <fullName evidence="5">Toxin VapC</fullName>
    </alternativeName>
</protein>
<dbReference type="EC" id="3.1.-.-" evidence="5"/>
<accession>A0A7W7FA49</accession>
<dbReference type="Gene3D" id="3.40.50.1010">
    <property type="entry name" value="5'-nuclease"/>
    <property type="match status" value="1"/>
</dbReference>
<keyword evidence="5" id="KW-0460">Magnesium</keyword>
<keyword evidence="4 5" id="KW-0378">Hydrolase</keyword>
<comment type="similarity">
    <text evidence="5">Belongs to the PINc/VapC protein family.</text>
</comment>
<dbReference type="InterPro" id="IPR002716">
    <property type="entry name" value="PIN_dom"/>
</dbReference>
<keyword evidence="2 5" id="KW-0540">Nuclease</keyword>
<dbReference type="RefSeq" id="WP_184070854.1">
    <property type="nucleotide sequence ID" value="NZ_JACHNZ010000040.1"/>
</dbReference>
<dbReference type="HAMAP" id="MF_00265">
    <property type="entry name" value="VapC_Nob1"/>
    <property type="match status" value="1"/>
</dbReference>
<evidence type="ECO:0000313" key="8">
    <source>
        <dbReference type="Proteomes" id="UP000566324"/>
    </source>
</evidence>
<reference evidence="7 8" key="1">
    <citation type="submission" date="2020-08" db="EMBL/GenBank/DDBJ databases">
        <title>Genomic Encyclopedia of Type Strains, Phase IV (KMG-IV): sequencing the most valuable type-strain genomes for metagenomic binning, comparative biology and taxonomic classification.</title>
        <authorList>
            <person name="Goeker M."/>
        </authorList>
    </citation>
    <scope>NUCLEOTIDE SEQUENCE [LARGE SCALE GENOMIC DNA]</scope>
    <source>
        <strain evidence="7 8">DSM 17328</strain>
    </source>
</reference>
<dbReference type="GO" id="GO:0016787">
    <property type="term" value="F:hydrolase activity"/>
    <property type="evidence" value="ECO:0007669"/>
    <property type="project" value="UniProtKB-KW"/>
</dbReference>
<keyword evidence="5" id="KW-0800">Toxin</keyword>
<organism evidence="7 8">
    <name type="scientific">Sphingosinicella soli</name>
    <dbReference type="NCBI Taxonomy" id="333708"/>
    <lineage>
        <taxon>Bacteria</taxon>
        <taxon>Pseudomonadati</taxon>
        <taxon>Pseudomonadota</taxon>
        <taxon>Alphaproteobacteria</taxon>
        <taxon>Sphingomonadales</taxon>
        <taxon>Sphingosinicellaceae</taxon>
        <taxon>Sphingosinicella</taxon>
    </lineage>
</organism>
<comment type="cofactor">
    <cofactor evidence="5">
        <name>Mg(2+)</name>
        <dbReference type="ChEBI" id="CHEBI:18420"/>
    </cofactor>
</comment>
<dbReference type="SUPFAM" id="SSF88723">
    <property type="entry name" value="PIN domain-like"/>
    <property type="match status" value="1"/>
</dbReference>
<sequence>MADIVLDSSAVLAMLWGEPGGEKVAAVADAAAICANNIAEVATKLADKGVPQETIVATLTDLELEVHDVDTAMAISIGALRASTRAAGLSLGDRSCLALAKALGVPAITTDRAWVDIADASGVEVRLIR</sequence>
<gene>
    <name evidence="5" type="primary">vapC</name>
    <name evidence="7" type="ORF">GGQ98_002973</name>
</gene>
<feature type="binding site" evidence="5">
    <location>
        <position position="93"/>
    </location>
    <ligand>
        <name>Mg(2+)</name>
        <dbReference type="ChEBI" id="CHEBI:18420"/>
    </ligand>
</feature>
<evidence type="ECO:0000259" key="6">
    <source>
        <dbReference type="Pfam" id="PF01850"/>
    </source>
</evidence>
<dbReference type="GO" id="GO:0004540">
    <property type="term" value="F:RNA nuclease activity"/>
    <property type="evidence" value="ECO:0007669"/>
    <property type="project" value="InterPro"/>
</dbReference>
<keyword evidence="8" id="KW-1185">Reference proteome</keyword>
<dbReference type="CDD" id="cd18682">
    <property type="entry name" value="PIN_VapC-like"/>
    <property type="match status" value="1"/>
</dbReference>
<dbReference type="GO" id="GO:0000287">
    <property type="term" value="F:magnesium ion binding"/>
    <property type="evidence" value="ECO:0007669"/>
    <property type="project" value="UniProtKB-UniRule"/>
</dbReference>
<evidence type="ECO:0000256" key="1">
    <source>
        <dbReference type="ARBA" id="ARBA00022649"/>
    </source>
</evidence>
<dbReference type="EMBL" id="JACHNZ010000040">
    <property type="protein sequence ID" value="MBB4633338.1"/>
    <property type="molecule type" value="Genomic_DNA"/>
</dbReference>
<evidence type="ECO:0000256" key="5">
    <source>
        <dbReference type="HAMAP-Rule" id="MF_00265"/>
    </source>
</evidence>
<dbReference type="Proteomes" id="UP000566324">
    <property type="component" value="Unassembled WGS sequence"/>
</dbReference>
<dbReference type="InterPro" id="IPR029060">
    <property type="entry name" value="PIN-like_dom_sf"/>
</dbReference>